<keyword evidence="5" id="KW-1003">Cell membrane</keyword>
<evidence type="ECO:0000256" key="6">
    <source>
        <dbReference type="ARBA" id="ARBA00022519"/>
    </source>
</evidence>
<dbReference type="InterPro" id="IPR050375">
    <property type="entry name" value="MFS_TsgA-like"/>
</dbReference>
<evidence type="ECO:0000256" key="8">
    <source>
        <dbReference type="ARBA" id="ARBA00022692"/>
    </source>
</evidence>
<keyword evidence="10 11" id="KW-0472">Membrane</keyword>
<protein>
    <submittedName>
        <fullName evidence="13">FHS family L-fucose permease-like MFS transporter</fullName>
    </submittedName>
</protein>
<feature type="transmembrane region" description="Helical" evidence="11">
    <location>
        <begin position="110"/>
        <end position="128"/>
    </location>
</feature>
<dbReference type="GO" id="GO:0005886">
    <property type="term" value="C:plasma membrane"/>
    <property type="evidence" value="ECO:0007669"/>
    <property type="project" value="UniProtKB-SubCell"/>
</dbReference>
<feature type="transmembrane region" description="Helical" evidence="11">
    <location>
        <begin position="82"/>
        <end position="103"/>
    </location>
</feature>
<dbReference type="PANTHER" id="PTHR43702:SF3">
    <property type="entry name" value="PROTEIN TSGA"/>
    <property type="match status" value="1"/>
</dbReference>
<comment type="function">
    <text evidence="1">Intake of glucose and galactose.</text>
</comment>
<dbReference type="InterPro" id="IPR005964">
    <property type="entry name" value="Glc/Gal_transptr_bac"/>
</dbReference>
<gene>
    <name evidence="13" type="ORF">BDD43_1008</name>
</gene>
<dbReference type="GO" id="GO:1904659">
    <property type="term" value="P:D-glucose transmembrane transport"/>
    <property type="evidence" value="ECO:0007669"/>
    <property type="project" value="InterPro"/>
</dbReference>
<dbReference type="PANTHER" id="PTHR43702">
    <property type="entry name" value="L-FUCOSE-PROTON SYMPORTER"/>
    <property type="match status" value="1"/>
</dbReference>
<keyword evidence="14" id="KW-1185">Reference proteome</keyword>
<accession>A0A495IWY7</accession>
<dbReference type="InterPro" id="IPR011701">
    <property type="entry name" value="MFS"/>
</dbReference>
<evidence type="ECO:0000256" key="2">
    <source>
        <dbReference type="ARBA" id="ARBA00004429"/>
    </source>
</evidence>
<comment type="similarity">
    <text evidence="3">Belongs to the major facilitator superfamily. FHS transporter (TC 2.A.1.7) family.</text>
</comment>
<dbReference type="NCBIfam" id="TIGR01272">
    <property type="entry name" value="gluP"/>
    <property type="match status" value="1"/>
</dbReference>
<keyword evidence="8 11" id="KW-0812">Transmembrane</keyword>
<dbReference type="Proteomes" id="UP000268007">
    <property type="component" value="Unassembled WGS sequence"/>
</dbReference>
<feature type="transmembrane region" description="Helical" evidence="11">
    <location>
        <begin position="50"/>
        <end position="70"/>
    </location>
</feature>
<dbReference type="PROSITE" id="PS50850">
    <property type="entry name" value="MFS"/>
    <property type="match status" value="1"/>
</dbReference>
<dbReference type="GO" id="GO:0055056">
    <property type="term" value="F:D-glucose transmembrane transporter activity"/>
    <property type="evidence" value="ECO:0007669"/>
    <property type="project" value="InterPro"/>
</dbReference>
<feature type="transmembrane region" description="Helical" evidence="11">
    <location>
        <begin position="247"/>
        <end position="271"/>
    </location>
</feature>
<evidence type="ECO:0000313" key="14">
    <source>
        <dbReference type="Proteomes" id="UP000268007"/>
    </source>
</evidence>
<keyword evidence="9 11" id="KW-1133">Transmembrane helix</keyword>
<feature type="transmembrane region" description="Helical" evidence="11">
    <location>
        <begin position="337"/>
        <end position="359"/>
    </location>
</feature>
<feature type="domain" description="Major facilitator superfamily (MFS) profile" evidence="12">
    <location>
        <begin position="21"/>
        <end position="430"/>
    </location>
</feature>
<keyword evidence="6" id="KW-0997">Cell inner membrane</keyword>
<evidence type="ECO:0000256" key="4">
    <source>
        <dbReference type="ARBA" id="ARBA00022448"/>
    </source>
</evidence>
<evidence type="ECO:0000259" key="12">
    <source>
        <dbReference type="PROSITE" id="PS50850"/>
    </source>
</evidence>
<dbReference type="Gene3D" id="1.20.1250.20">
    <property type="entry name" value="MFS general substrate transporter like domains"/>
    <property type="match status" value="2"/>
</dbReference>
<evidence type="ECO:0000256" key="1">
    <source>
        <dbReference type="ARBA" id="ARBA00003321"/>
    </source>
</evidence>
<keyword evidence="7" id="KW-0762">Sugar transport</keyword>
<feature type="transmembrane region" description="Helical" evidence="11">
    <location>
        <begin position="312"/>
        <end position="331"/>
    </location>
</feature>
<comment type="caution">
    <text evidence="13">The sequence shown here is derived from an EMBL/GenBank/DDBJ whole genome shotgun (WGS) entry which is preliminary data.</text>
</comment>
<dbReference type="NCBIfam" id="TIGR00885">
    <property type="entry name" value="fucP"/>
    <property type="match status" value="1"/>
</dbReference>
<evidence type="ECO:0000256" key="5">
    <source>
        <dbReference type="ARBA" id="ARBA00022475"/>
    </source>
</evidence>
<feature type="transmembrane region" description="Helical" evidence="11">
    <location>
        <begin position="371"/>
        <end position="390"/>
    </location>
</feature>
<organism evidence="13 14">
    <name type="scientific">Mucilaginibacter gracilis</name>
    <dbReference type="NCBI Taxonomy" id="423350"/>
    <lineage>
        <taxon>Bacteria</taxon>
        <taxon>Pseudomonadati</taxon>
        <taxon>Bacteroidota</taxon>
        <taxon>Sphingobacteriia</taxon>
        <taxon>Sphingobacteriales</taxon>
        <taxon>Sphingobacteriaceae</taxon>
        <taxon>Mucilaginibacter</taxon>
    </lineage>
</organism>
<dbReference type="Pfam" id="PF07690">
    <property type="entry name" value="MFS_1"/>
    <property type="match status" value="1"/>
</dbReference>
<keyword evidence="4" id="KW-0813">Transport</keyword>
<dbReference type="OrthoDB" id="9786665at2"/>
<proteinExistence type="inferred from homology"/>
<reference evidence="13 14" key="1">
    <citation type="submission" date="2018-10" db="EMBL/GenBank/DDBJ databases">
        <title>Genomic Encyclopedia of Archaeal and Bacterial Type Strains, Phase II (KMG-II): from individual species to whole genera.</title>
        <authorList>
            <person name="Goeker M."/>
        </authorList>
    </citation>
    <scope>NUCLEOTIDE SEQUENCE [LARGE SCALE GENOMIC DNA]</scope>
    <source>
        <strain evidence="13 14">DSM 18602</strain>
    </source>
</reference>
<evidence type="ECO:0000256" key="11">
    <source>
        <dbReference type="SAM" id="Phobius"/>
    </source>
</evidence>
<dbReference type="GO" id="GO:0015535">
    <property type="term" value="F:fucose:proton symporter activity"/>
    <property type="evidence" value="ECO:0007669"/>
    <property type="project" value="InterPro"/>
</dbReference>
<feature type="transmembrane region" description="Helical" evidence="11">
    <location>
        <begin position="283"/>
        <end position="305"/>
    </location>
</feature>
<dbReference type="SUPFAM" id="SSF103473">
    <property type="entry name" value="MFS general substrate transporter"/>
    <property type="match status" value="1"/>
</dbReference>
<evidence type="ECO:0000313" key="13">
    <source>
        <dbReference type="EMBL" id="RKR80871.1"/>
    </source>
</evidence>
<dbReference type="InterPro" id="IPR005275">
    <property type="entry name" value="Lfuc_symporter_FucP"/>
</dbReference>
<dbReference type="AlphaFoldDB" id="A0A495IWY7"/>
<feature type="transmembrane region" description="Helical" evidence="11">
    <location>
        <begin position="402"/>
        <end position="422"/>
    </location>
</feature>
<sequence length="437" mass="46459">MQPIATPPVKQTGNNKGQTFAFILITSLFFLWGFAHNLDPILIPHLKKSFTLSTVQATLVDSAVFAAYFIMAIPAGVLMKKFGYKTGIITGLLTFALGSFLFVPAANTQSYTFFLIALFIIACGLATLETAANPYATALGDPETGTFRLNLAQSFNGLAAALAPIAGARIILTKGYTDGQLNAMTEGARKLALAAEASSVKMPYIILGTILVIIALAFSFTKLPKIQQTEEHPTSQSIFHAFKHKHLSWGVVAQFFYVGAQVSVFSLFILYATKSASITEVKAADYLGVCGAAFLIGRISGTVLMKFIKPNVLLAIYAIINVALCAVAITGHGMITVYNAIGICFFMSIMFPTIFALGIKGLGGDTEFGSSLIIMSIVGGAIIPRFFGMISDATGNIQNGYIVPLVCFVVIAVFGLSGYKIISKTDVETAIDPGNLG</sequence>
<evidence type="ECO:0000256" key="10">
    <source>
        <dbReference type="ARBA" id="ARBA00023136"/>
    </source>
</evidence>
<dbReference type="InterPro" id="IPR020846">
    <property type="entry name" value="MFS_dom"/>
</dbReference>
<evidence type="ECO:0000256" key="3">
    <source>
        <dbReference type="ARBA" id="ARBA00009120"/>
    </source>
</evidence>
<dbReference type="CDD" id="cd17394">
    <property type="entry name" value="MFS_FucP_like"/>
    <property type="match status" value="1"/>
</dbReference>
<dbReference type="GO" id="GO:0005354">
    <property type="term" value="F:galactose transmembrane transporter activity"/>
    <property type="evidence" value="ECO:0007669"/>
    <property type="project" value="InterPro"/>
</dbReference>
<evidence type="ECO:0000256" key="9">
    <source>
        <dbReference type="ARBA" id="ARBA00022989"/>
    </source>
</evidence>
<evidence type="ECO:0000256" key="7">
    <source>
        <dbReference type="ARBA" id="ARBA00022597"/>
    </source>
</evidence>
<feature type="transmembrane region" description="Helical" evidence="11">
    <location>
        <begin position="202"/>
        <end position="220"/>
    </location>
</feature>
<comment type="subcellular location">
    <subcellularLocation>
        <location evidence="2">Cell inner membrane</location>
        <topology evidence="2">Multi-pass membrane protein</topology>
    </subcellularLocation>
</comment>
<name>A0A495IWY7_9SPHI</name>
<dbReference type="EMBL" id="RBKU01000001">
    <property type="protein sequence ID" value="RKR80871.1"/>
    <property type="molecule type" value="Genomic_DNA"/>
</dbReference>
<dbReference type="RefSeq" id="WP_121196697.1">
    <property type="nucleotide sequence ID" value="NZ_RBKU01000001.1"/>
</dbReference>
<feature type="transmembrane region" description="Helical" evidence="11">
    <location>
        <begin position="20"/>
        <end position="38"/>
    </location>
</feature>
<dbReference type="InterPro" id="IPR036259">
    <property type="entry name" value="MFS_trans_sf"/>
</dbReference>